<proteinExistence type="predicted"/>
<keyword evidence="2" id="KW-1185">Reference proteome</keyword>
<organism evidence="1 2">
    <name type="scientific">Basidiobolus ranarum</name>
    <dbReference type="NCBI Taxonomy" id="34480"/>
    <lineage>
        <taxon>Eukaryota</taxon>
        <taxon>Fungi</taxon>
        <taxon>Fungi incertae sedis</taxon>
        <taxon>Zoopagomycota</taxon>
        <taxon>Entomophthoromycotina</taxon>
        <taxon>Basidiobolomycetes</taxon>
        <taxon>Basidiobolales</taxon>
        <taxon>Basidiobolaceae</taxon>
        <taxon>Basidiobolus</taxon>
    </lineage>
</organism>
<gene>
    <name evidence="1" type="ORF">K7432_016888</name>
</gene>
<reference evidence="1 2" key="1">
    <citation type="submission" date="2023-04" db="EMBL/GenBank/DDBJ databases">
        <title>Genome of Basidiobolus ranarum AG-B5.</title>
        <authorList>
            <person name="Stajich J.E."/>
            <person name="Carter-House D."/>
            <person name="Gryganskyi A."/>
        </authorList>
    </citation>
    <scope>NUCLEOTIDE SEQUENCE [LARGE SCALE GENOMIC DNA]</scope>
    <source>
        <strain evidence="1 2">AG-B5</strain>
    </source>
</reference>
<sequence>MYLAPSADAYYCNDQKNCGIHGFTCKNNKYCVSEVEASATCASPFVARISNVYTQFCSVPNNLDVQVADASDCVSYSILA</sequence>
<protein>
    <submittedName>
        <fullName evidence="1">Uncharacterized protein</fullName>
    </submittedName>
</protein>
<accession>A0ABR2WE60</accession>
<name>A0ABR2WE60_9FUNG</name>
<dbReference type="EMBL" id="JASJQH010003124">
    <property type="protein sequence ID" value="KAK9759772.1"/>
    <property type="molecule type" value="Genomic_DNA"/>
</dbReference>
<dbReference type="Proteomes" id="UP001479436">
    <property type="component" value="Unassembled WGS sequence"/>
</dbReference>
<evidence type="ECO:0000313" key="2">
    <source>
        <dbReference type="Proteomes" id="UP001479436"/>
    </source>
</evidence>
<evidence type="ECO:0000313" key="1">
    <source>
        <dbReference type="EMBL" id="KAK9759772.1"/>
    </source>
</evidence>
<comment type="caution">
    <text evidence="1">The sequence shown here is derived from an EMBL/GenBank/DDBJ whole genome shotgun (WGS) entry which is preliminary data.</text>
</comment>